<dbReference type="Pfam" id="PF01408">
    <property type="entry name" value="GFO_IDH_MocA"/>
    <property type="match status" value="1"/>
</dbReference>
<evidence type="ECO:0000313" key="4">
    <source>
        <dbReference type="Proteomes" id="UP000190105"/>
    </source>
</evidence>
<dbReference type="STRING" id="1147123.SAMN05443428_13118"/>
<feature type="domain" description="Gfo/Idh/MocA-like oxidoreductase N-terminal" evidence="1">
    <location>
        <begin position="16"/>
        <end position="143"/>
    </location>
</feature>
<dbReference type="SUPFAM" id="SSF55347">
    <property type="entry name" value="Glyceraldehyde-3-phosphate dehydrogenase-like, C-terminal domain"/>
    <property type="match status" value="1"/>
</dbReference>
<dbReference type="Pfam" id="PF22725">
    <property type="entry name" value="GFO_IDH_MocA_C3"/>
    <property type="match status" value="1"/>
</dbReference>
<sequence length="388" mass="43186">MIEGKINNINLQKVYYGMVGGGESSFIGDVHRKAAAFDRKCIIAAGCFSRDYNNSLRTAQSLDISPDRVYKNYLEMAEKESKRSDKIDFVTIVTPNNSHFEIAKTFLNNGINVVCDKPLVTDLDKAYELKKIANEKDLLFCVTYSYSKYSMVKEAKEIIKRGDIGEIKLILAEYLQDWLAEPIEKEGQKQASWRTDPNQSGISNCVGDIGTHIEHTVSYITGLKIKSLCANLENIGDNRSLDTNAQILVKFDNGASGVYTVSQVAIGYQNGLKIRVFGTKGSIEWEQENPECLAVSIINEPKKILKKGLNYLSNASLELSRVPSGHPEGYYEAFANMYSVFADAILYKKSGNTIKAFDFPNIDDGISGVKFIEKCVESSNSGSVWVNF</sequence>
<dbReference type="InterPro" id="IPR051317">
    <property type="entry name" value="Gfo/Idh/MocA_oxidoreduct"/>
</dbReference>
<dbReference type="InterPro" id="IPR036291">
    <property type="entry name" value="NAD(P)-bd_dom_sf"/>
</dbReference>
<dbReference type="OrthoDB" id="9815825at2"/>
<organism evidence="3 4">
    <name type="scientific">Caloramator quimbayensis</name>
    <dbReference type="NCBI Taxonomy" id="1147123"/>
    <lineage>
        <taxon>Bacteria</taxon>
        <taxon>Bacillati</taxon>
        <taxon>Bacillota</taxon>
        <taxon>Clostridia</taxon>
        <taxon>Eubacteriales</taxon>
        <taxon>Clostridiaceae</taxon>
        <taxon>Caloramator</taxon>
    </lineage>
</organism>
<gene>
    <name evidence="3" type="ORF">SAMN05443428_13118</name>
</gene>
<keyword evidence="4" id="KW-1185">Reference proteome</keyword>
<evidence type="ECO:0000313" key="3">
    <source>
        <dbReference type="EMBL" id="SKA98780.1"/>
    </source>
</evidence>
<evidence type="ECO:0000259" key="2">
    <source>
        <dbReference type="Pfam" id="PF22725"/>
    </source>
</evidence>
<evidence type="ECO:0000259" key="1">
    <source>
        <dbReference type="Pfam" id="PF01408"/>
    </source>
</evidence>
<dbReference type="EMBL" id="FUYH01000031">
    <property type="protein sequence ID" value="SKA98780.1"/>
    <property type="molecule type" value="Genomic_DNA"/>
</dbReference>
<dbReference type="RefSeq" id="WP_078697607.1">
    <property type="nucleotide sequence ID" value="NZ_FUYH01000031.1"/>
</dbReference>
<name>A0A1T4YAR6_9CLOT</name>
<dbReference type="InterPro" id="IPR055170">
    <property type="entry name" value="GFO_IDH_MocA-like_dom"/>
</dbReference>
<accession>A0A1T4YAR6</accession>
<dbReference type="SUPFAM" id="SSF51735">
    <property type="entry name" value="NAD(P)-binding Rossmann-fold domains"/>
    <property type="match status" value="1"/>
</dbReference>
<dbReference type="PANTHER" id="PTHR43708:SF3">
    <property type="entry name" value="OXIDOREDUCTASE"/>
    <property type="match status" value="1"/>
</dbReference>
<feature type="domain" description="GFO/IDH/MocA-like oxidoreductase" evidence="2">
    <location>
        <begin position="153"/>
        <end position="284"/>
    </location>
</feature>
<proteinExistence type="predicted"/>
<dbReference type="Gene3D" id="3.30.360.10">
    <property type="entry name" value="Dihydrodipicolinate Reductase, domain 2"/>
    <property type="match status" value="1"/>
</dbReference>
<dbReference type="PANTHER" id="PTHR43708">
    <property type="entry name" value="CONSERVED EXPRESSED OXIDOREDUCTASE (EUROFUNG)"/>
    <property type="match status" value="1"/>
</dbReference>
<reference evidence="4" key="1">
    <citation type="submission" date="2017-02" db="EMBL/GenBank/DDBJ databases">
        <authorList>
            <person name="Varghese N."/>
            <person name="Submissions S."/>
        </authorList>
    </citation>
    <scope>NUCLEOTIDE SEQUENCE [LARGE SCALE GENOMIC DNA]</scope>
    <source>
        <strain evidence="4">USBA 833</strain>
    </source>
</reference>
<protein>
    <submittedName>
        <fullName evidence="3">Predicted dehydrogenase</fullName>
    </submittedName>
</protein>
<dbReference type="Gene3D" id="3.40.50.720">
    <property type="entry name" value="NAD(P)-binding Rossmann-like Domain"/>
    <property type="match status" value="1"/>
</dbReference>
<dbReference type="Proteomes" id="UP000190105">
    <property type="component" value="Unassembled WGS sequence"/>
</dbReference>
<dbReference type="GO" id="GO:0000166">
    <property type="term" value="F:nucleotide binding"/>
    <property type="evidence" value="ECO:0007669"/>
    <property type="project" value="InterPro"/>
</dbReference>
<dbReference type="AlphaFoldDB" id="A0A1T4YAR6"/>
<dbReference type="InterPro" id="IPR000683">
    <property type="entry name" value="Gfo/Idh/MocA-like_OxRdtase_N"/>
</dbReference>